<proteinExistence type="inferred from homology"/>
<dbReference type="Pfam" id="PF13561">
    <property type="entry name" value="adh_short_C2"/>
    <property type="match status" value="1"/>
</dbReference>
<evidence type="ECO:0000256" key="10">
    <source>
        <dbReference type="PIRSR" id="PIRSR000094-2"/>
    </source>
</evidence>
<feature type="binding site" evidence="11">
    <location>
        <begin position="200"/>
        <end position="204"/>
    </location>
    <ligand>
        <name>NAD(+)</name>
        <dbReference type="ChEBI" id="CHEBI:57540"/>
    </ligand>
</feature>
<dbReference type="GO" id="GO:0006633">
    <property type="term" value="P:fatty acid biosynthetic process"/>
    <property type="evidence" value="ECO:0007669"/>
    <property type="project" value="UniProtKB-KW"/>
</dbReference>
<dbReference type="EC" id="1.3.1.9" evidence="8"/>
<evidence type="ECO:0000256" key="9">
    <source>
        <dbReference type="PIRSR" id="PIRSR000094-1"/>
    </source>
</evidence>
<dbReference type="Proteomes" id="UP000823964">
    <property type="component" value="Unassembled WGS sequence"/>
</dbReference>
<evidence type="ECO:0000313" key="13">
    <source>
        <dbReference type="Proteomes" id="UP000823964"/>
    </source>
</evidence>
<dbReference type="CDD" id="cd05372">
    <property type="entry name" value="ENR_SDR"/>
    <property type="match status" value="1"/>
</dbReference>
<dbReference type="GO" id="GO:0004318">
    <property type="term" value="F:enoyl-[acyl-carrier-protein] reductase (NADH) activity"/>
    <property type="evidence" value="ECO:0007669"/>
    <property type="project" value="UniProtKB-EC"/>
</dbReference>
<feature type="binding site" evidence="11">
    <location>
        <position position="43"/>
    </location>
    <ligand>
        <name>NAD(+)</name>
        <dbReference type="ChEBI" id="CHEBI:57540"/>
    </ligand>
</feature>
<feature type="binding site" evidence="11">
    <location>
        <position position="16"/>
    </location>
    <ligand>
        <name>NAD(+)</name>
        <dbReference type="ChEBI" id="CHEBI:57540"/>
    </ligand>
</feature>
<dbReference type="PIRSF" id="PIRSF000094">
    <property type="entry name" value="Enoyl-ACP_rdct"/>
    <property type="match status" value="1"/>
</dbReference>
<protein>
    <recommendedName>
        <fullName evidence="8">Enoyl-[acyl-carrier-protein] reductase [NADH]</fullName>
        <ecNumber evidence="8">1.3.1.9</ecNumber>
    </recommendedName>
</protein>
<organism evidence="12 13">
    <name type="scientific">Candidatus Akkermansia intestinigallinarum</name>
    <dbReference type="NCBI Taxonomy" id="2838431"/>
    <lineage>
        <taxon>Bacteria</taxon>
        <taxon>Pseudomonadati</taxon>
        <taxon>Verrucomicrobiota</taxon>
        <taxon>Verrucomicrobiia</taxon>
        <taxon>Verrucomicrobiales</taxon>
        <taxon>Akkermansiaceae</taxon>
        <taxon>Akkermansia</taxon>
    </lineage>
</organism>
<evidence type="ECO:0000256" key="4">
    <source>
        <dbReference type="ARBA" id="ARBA00022832"/>
    </source>
</evidence>
<comment type="pathway">
    <text evidence="1">Lipid metabolism; fatty acid biosynthesis.</text>
</comment>
<dbReference type="AlphaFoldDB" id="A0A9D2AGG9"/>
<keyword evidence="3 8" id="KW-0444">Lipid biosynthesis</keyword>
<evidence type="ECO:0000256" key="1">
    <source>
        <dbReference type="ARBA" id="ARBA00005194"/>
    </source>
</evidence>
<evidence type="ECO:0000256" key="6">
    <source>
        <dbReference type="ARBA" id="ARBA00023098"/>
    </source>
</evidence>
<feature type="binding site" evidence="11">
    <location>
        <position position="97"/>
    </location>
    <ligand>
        <name>NAD(+)</name>
        <dbReference type="ChEBI" id="CHEBI:57540"/>
    </ligand>
</feature>
<evidence type="ECO:0000256" key="3">
    <source>
        <dbReference type="ARBA" id="ARBA00022516"/>
    </source>
</evidence>
<feature type="active site" description="Proton acceptor" evidence="9">
    <location>
        <position position="152"/>
    </location>
</feature>
<keyword evidence="7 8" id="KW-0275">Fatty acid biosynthesis</keyword>
<dbReference type="EMBL" id="DXFQ01000008">
    <property type="protein sequence ID" value="HIX19057.1"/>
    <property type="molecule type" value="Genomic_DNA"/>
</dbReference>
<reference evidence="12" key="2">
    <citation type="submission" date="2021-04" db="EMBL/GenBank/DDBJ databases">
        <authorList>
            <person name="Gilroy R."/>
        </authorList>
    </citation>
    <scope>NUCLEOTIDE SEQUENCE</scope>
    <source>
        <strain evidence="12">14975</strain>
    </source>
</reference>
<comment type="catalytic activity">
    <reaction evidence="8">
        <text>a 2,3-saturated acyl-[ACP] + NAD(+) = a (2E)-enoyl-[ACP] + NADH + H(+)</text>
        <dbReference type="Rhea" id="RHEA:10240"/>
        <dbReference type="Rhea" id="RHEA-COMP:9925"/>
        <dbReference type="Rhea" id="RHEA-COMP:9926"/>
        <dbReference type="ChEBI" id="CHEBI:15378"/>
        <dbReference type="ChEBI" id="CHEBI:57540"/>
        <dbReference type="ChEBI" id="CHEBI:57945"/>
        <dbReference type="ChEBI" id="CHEBI:78784"/>
        <dbReference type="ChEBI" id="CHEBI:78785"/>
        <dbReference type="EC" id="1.3.1.9"/>
    </reaction>
</comment>
<dbReference type="InterPro" id="IPR002347">
    <property type="entry name" value="SDR_fam"/>
</dbReference>
<dbReference type="PANTHER" id="PTHR43159">
    <property type="entry name" value="ENOYL-[ACYL-CARRIER-PROTEIN] REDUCTASE"/>
    <property type="match status" value="1"/>
</dbReference>
<sequence length="264" mass="28142">MSLAKPLEGKVGVVTGVANKRSIAFGIAKAWHEAGAKLIFNYQGERLKDGVIKLVKETFGEDTPVCELDVSSDESIANFFSFVAAQTDHVDMLLHAIAFAPKAPGALEGHFSDIPRDAFNLSLQISAYSLIALSRAVAPLMVNGGSITALTYYASQKVVPNYNLMAVSKSALETCAKYLAFDLGRREKPIRVNCISAGPVQTLAARGVSGFTGMFKVYEERSPLQRSCTLEELGATATYLASDGAASVTGQVLYVDGGYEIVGM</sequence>
<feature type="active site" description="Proton acceptor" evidence="9">
    <location>
        <position position="162"/>
    </location>
</feature>
<evidence type="ECO:0000256" key="7">
    <source>
        <dbReference type="ARBA" id="ARBA00023160"/>
    </source>
</evidence>
<keyword evidence="5 8" id="KW-0560">Oxidoreductase</keyword>
<evidence type="ECO:0000256" key="8">
    <source>
        <dbReference type="PIRNR" id="PIRNR000094"/>
    </source>
</evidence>
<gene>
    <name evidence="12" type="ORF">H9862_00470</name>
</gene>
<comment type="similarity">
    <text evidence="2 8">Belongs to the short-chain dehydrogenases/reductases (SDR) family. FabI subfamily.</text>
</comment>
<dbReference type="InterPro" id="IPR014358">
    <property type="entry name" value="Enoyl-ACP_Rdtase_NADH"/>
</dbReference>
<reference evidence="12" key="1">
    <citation type="journal article" date="2021" name="PeerJ">
        <title>Extensive microbial diversity within the chicken gut microbiome revealed by metagenomics and culture.</title>
        <authorList>
            <person name="Gilroy R."/>
            <person name="Ravi A."/>
            <person name="Getino M."/>
            <person name="Pursley I."/>
            <person name="Horton D.L."/>
            <person name="Alikhan N.F."/>
            <person name="Baker D."/>
            <person name="Gharbi K."/>
            <person name="Hall N."/>
            <person name="Watson M."/>
            <person name="Adriaenssens E.M."/>
            <person name="Foster-Nyarko E."/>
            <person name="Jarju S."/>
            <person name="Secka A."/>
            <person name="Antonio M."/>
            <person name="Oren A."/>
            <person name="Chaudhuri R.R."/>
            <person name="La Ragione R."/>
            <person name="Hildebrand F."/>
            <person name="Pallen M.J."/>
        </authorList>
    </citation>
    <scope>NUCLEOTIDE SEQUENCE</scope>
    <source>
        <strain evidence="12">14975</strain>
    </source>
</reference>
<evidence type="ECO:0000256" key="2">
    <source>
        <dbReference type="ARBA" id="ARBA00009233"/>
    </source>
</evidence>
<keyword evidence="4" id="KW-0276">Fatty acid metabolism</keyword>
<dbReference type="PRINTS" id="PR00081">
    <property type="entry name" value="GDHRDH"/>
</dbReference>
<evidence type="ECO:0000313" key="12">
    <source>
        <dbReference type="EMBL" id="HIX19057.1"/>
    </source>
</evidence>
<keyword evidence="6" id="KW-0443">Lipid metabolism</keyword>
<feature type="binding site" evidence="11">
    <location>
        <begin position="22"/>
        <end position="23"/>
    </location>
    <ligand>
        <name>NAD(+)</name>
        <dbReference type="ChEBI" id="CHEBI:57540"/>
    </ligand>
</feature>
<dbReference type="InterPro" id="IPR036291">
    <property type="entry name" value="NAD(P)-bd_dom_sf"/>
</dbReference>
<comment type="caution">
    <text evidence="12">The sequence shown here is derived from an EMBL/GenBank/DDBJ whole genome shotgun (WGS) entry which is preliminary data.</text>
</comment>
<keyword evidence="8 11" id="KW-0520">NAD</keyword>
<dbReference type="PANTHER" id="PTHR43159:SF2">
    <property type="entry name" value="ENOYL-[ACYL-CARRIER-PROTEIN] REDUCTASE [NADH], CHLOROPLASTIC"/>
    <property type="match status" value="1"/>
</dbReference>
<name>A0A9D2AGG9_9BACT</name>
<feature type="binding site" evidence="11">
    <location>
        <position position="169"/>
    </location>
    <ligand>
        <name>NAD(+)</name>
        <dbReference type="ChEBI" id="CHEBI:57540"/>
    </ligand>
</feature>
<accession>A0A9D2AGG9</accession>
<feature type="binding site" evidence="11">
    <location>
        <begin position="69"/>
        <end position="70"/>
    </location>
    <ligand>
        <name>NAD(+)</name>
        <dbReference type="ChEBI" id="CHEBI:57540"/>
    </ligand>
</feature>
<evidence type="ECO:0000256" key="11">
    <source>
        <dbReference type="PIRSR" id="PIRSR000094-3"/>
    </source>
</evidence>
<dbReference type="Gene3D" id="1.10.8.400">
    <property type="entry name" value="Enoyl acyl carrier protein reductase"/>
    <property type="match status" value="1"/>
</dbReference>
<feature type="binding site" evidence="10">
    <location>
        <position position="100"/>
    </location>
    <ligand>
        <name>substrate</name>
    </ligand>
</feature>
<dbReference type="SUPFAM" id="SSF51735">
    <property type="entry name" value="NAD(P)-binding Rossmann-fold domains"/>
    <property type="match status" value="1"/>
</dbReference>
<dbReference type="Gene3D" id="3.40.50.720">
    <property type="entry name" value="NAD(P)-binding Rossmann-like Domain"/>
    <property type="match status" value="1"/>
</dbReference>
<evidence type="ECO:0000256" key="5">
    <source>
        <dbReference type="ARBA" id="ARBA00023002"/>
    </source>
</evidence>